<feature type="compositionally biased region" description="Low complexity" evidence="1">
    <location>
        <begin position="88"/>
        <end position="99"/>
    </location>
</feature>
<dbReference type="InterPro" id="IPR036597">
    <property type="entry name" value="Fido-like_dom_sf"/>
</dbReference>
<dbReference type="Proteomes" id="UP001432222">
    <property type="component" value="Chromosome"/>
</dbReference>
<gene>
    <name evidence="2" type="ORF">OHA16_20865</name>
</gene>
<dbReference type="RefSeq" id="WP_328955990.1">
    <property type="nucleotide sequence ID" value="NZ_CP108110.1"/>
</dbReference>
<accession>A0ABZ1U3R1</accession>
<feature type="region of interest" description="Disordered" evidence="1">
    <location>
        <begin position="77"/>
        <end position="108"/>
    </location>
</feature>
<name>A0ABZ1U3R1_9ACTN</name>
<dbReference type="EMBL" id="CP108110">
    <property type="protein sequence ID" value="WUQ85200.1"/>
    <property type="molecule type" value="Genomic_DNA"/>
</dbReference>
<proteinExistence type="predicted"/>
<reference evidence="2" key="1">
    <citation type="submission" date="2022-10" db="EMBL/GenBank/DDBJ databases">
        <title>The complete genomes of actinobacterial strains from the NBC collection.</title>
        <authorList>
            <person name="Joergensen T.S."/>
            <person name="Alvarez Arevalo M."/>
            <person name="Sterndorff E.B."/>
            <person name="Faurdal D."/>
            <person name="Vuksanovic O."/>
            <person name="Mourched A.-S."/>
            <person name="Charusanti P."/>
            <person name="Shaw S."/>
            <person name="Blin K."/>
            <person name="Weber T."/>
        </authorList>
    </citation>
    <scope>NUCLEOTIDE SEQUENCE</scope>
    <source>
        <strain evidence="2">NBC_00222</strain>
    </source>
</reference>
<dbReference type="Gene3D" id="1.10.3290.10">
    <property type="entry name" value="Fido-like domain"/>
    <property type="match status" value="1"/>
</dbReference>
<sequence>MAGRGRPSRSTVYNRLGGALAELNERFGGLPSPREAREIWDDIWHEEAHHSTALEGNTLVLREVQALLDQGRAVGAKPLSEYNEVRSPRSSMRSSPSRPSGRRRSAAV</sequence>
<keyword evidence="3" id="KW-1185">Reference proteome</keyword>
<organism evidence="2 3">
    <name type="scientific">Kitasatospora purpeofusca</name>
    <dbReference type="NCBI Taxonomy" id="67352"/>
    <lineage>
        <taxon>Bacteria</taxon>
        <taxon>Bacillati</taxon>
        <taxon>Actinomycetota</taxon>
        <taxon>Actinomycetes</taxon>
        <taxon>Kitasatosporales</taxon>
        <taxon>Streptomycetaceae</taxon>
        <taxon>Kitasatospora</taxon>
    </lineage>
</organism>
<evidence type="ECO:0000313" key="3">
    <source>
        <dbReference type="Proteomes" id="UP001432222"/>
    </source>
</evidence>
<evidence type="ECO:0000313" key="2">
    <source>
        <dbReference type="EMBL" id="WUQ85200.1"/>
    </source>
</evidence>
<evidence type="ECO:0000256" key="1">
    <source>
        <dbReference type="SAM" id="MobiDB-lite"/>
    </source>
</evidence>
<protein>
    <submittedName>
        <fullName evidence="2">Uncharacterized protein</fullName>
    </submittedName>
</protein>